<dbReference type="EMBL" id="KN833693">
    <property type="protein sequence ID" value="KIK28234.1"/>
    <property type="molecule type" value="Genomic_DNA"/>
</dbReference>
<reference evidence="3 4" key="1">
    <citation type="submission" date="2014-04" db="EMBL/GenBank/DDBJ databases">
        <authorList>
            <consortium name="DOE Joint Genome Institute"/>
            <person name="Kuo A."/>
            <person name="Kohler A."/>
            <person name="Costa M.D."/>
            <person name="Nagy L.G."/>
            <person name="Floudas D."/>
            <person name="Copeland A."/>
            <person name="Barry K.W."/>
            <person name="Cichocki N."/>
            <person name="Veneault-Fourrey C."/>
            <person name="LaButti K."/>
            <person name="Lindquist E.A."/>
            <person name="Lipzen A."/>
            <person name="Lundell T."/>
            <person name="Morin E."/>
            <person name="Murat C."/>
            <person name="Sun H."/>
            <person name="Tunlid A."/>
            <person name="Henrissat B."/>
            <person name="Grigoriev I.V."/>
            <person name="Hibbett D.S."/>
            <person name="Martin F."/>
            <person name="Nordberg H.P."/>
            <person name="Cantor M.N."/>
            <person name="Hua S.X."/>
        </authorList>
    </citation>
    <scope>NUCLEOTIDE SEQUENCE [LARGE SCALE GENOMIC DNA]</scope>
    <source>
        <strain evidence="3 4">441</strain>
    </source>
</reference>
<sequence>MKSLVFGHLLVPLLALLALSAINAPHDGRFSHRRLIFLFGVYAFTSGTATAFAPVQHL</sequence>
<name>A0A0C9ZQ48_9AGAM</name>
<gene>
    <name evidence="3" type="ORF">PISMIDRAFT_673915</name>
</gene>
<evidence type="ECO:0000256" key="2">
    <source>
        <dbReference type="SAM" id="SignalP"/>
    </source>
</evidence>
<keyword evidence="2" id="KW-0732">Signal</keyword>
<reference evidence="4" key="2">
    <citation type="submission" date="2015-01" db="EMBL/GenBank/DDBJ databases">
        <title>Evolutionary Origins and Diversification of the Mycorrhizal Mutualists.</title>
        <authorList>
            <consortium name="DOE Joint Genome Institute"/>
            <consortium name="Mycorrhizal Genomics Consortium"/>
            <person name="Kohler A."/>
            <person name="Kuo A."/>
            <person name="Nagy L.G."/>
            <person name="Floudas D."/>
            <person name="Copeland A."/>
            <person name="Barry K.W."/>
            <person name="Cichocki N."/>
            <person name="Veneault-Fourrey C."/>
            <person name="LaButti K."/>
            <person name="Lindquist E.A."/>
            <person name="Lipzen A."/>
            <person name="Lundell T."/>
            <person name="Morin E."/>
            <person name="Murat C."/>
            <person name="Riley R."/>
            <person name="Ohm R."/>
            <person name="Sun H."/>
            <person name="Tunlid A."/>
            <person name="Henrissat B."/>
            <person name="Grigoriev I.V."/>
            <person name="Hibbett D.S."/>
            <person name="Martin F."/>
        </authorList>
    </citation>
    <scope>NUCLEOTIDE SEQUENCE [LARGE SCALE GENOMIC DNA]</scope>
    <source>
        <strain evidence="4">441</strain>
    </source>
</reference>
<evidence type="ECO:0000313" key="3">
    <source>
        <dbReference type="EMBL" id="KIK28234.1"/>
    </source>
</evidence>
<accession>A0A0C9ZQ48</accession>
<keyword evidence="1" id="KW-0472">Membrane</keyword>
<dbReference type="AlphaFoldDB" id="A0A0C9ZQ48"/>
<feature type="transmembrane region" description="Helical" evidence="1">
    <location>
        <begin position="36"/>
        <end position="55"/>
    </location>
</feature>
<protein>
    <submittedName>
        <fullName evidence="3">Uncharacterized protein</fullName>
    </submittedName>
</protein>
<feature type="chain" id="PRO_5002207194" evidence="2">
    <location>
        <begin position="21"/>
        <end position="58"/>
    </location>
</feature>
<evidence type="ECO:0000313" key="4">
    <source>
        <dbReference type="Proteomes" id="UP000054018"/>
    </source>
</evidence>
<organism evidence="3 4">
    <name type="scientific">Pisolithus microcarpus 441</name>
    <dbReference type="NCBI Taxonomy" id="765257"/>
    <lineage>
        <taxon>Eukaryota</taxon>
        <taxon>Fungi</taxon>
        <taxon>Dikarya</taxon>
        <taxon>Basidiomycota</taxon>
        <taxon>Agaricomycotina</taxon>
        <taxon>Agaricomycetes</taxon>
        <taxon>Agaricomycetidae</taxon>
        <taxon>Boletales</taxon>
        <taxon>Sclerodermatineae</taxon>
        <taxon>Pisolithaceae</taxon>
        <taxon>Pisolithus</taxon>
    </lineage>
</organism>
<dbReference type="HOGENOM" id="CLU_2980030_0_0_1"/>
<keyword evidence="4" id="KW-1185">Reference proteome</keyword>
<dbReference type="Proteomes" id="UP000054018">
    <property type="component" value="Unassembled WGS sequence"/>
</dbReference>
<keyword evidence="1" id="KW-0812">Transmembrane</keyword>
<keyword evidence="1" id="KW-1133">Transmembrane helix</keyword>
<feature type="signal peptide" evidence="2">
    <location>
        <begin position="1"/>
        <end position="20"/>
    </location>
</feature>
<proteinExistence type="predicted"/>
<evidence type="ECO:0000256" key="1">
    <source>
        <dbReference type="SAM" id="Phobius"/>
    </source>
</evidence>